<dbReference type="PANTHER" id="PTHR30627:SF1">
    <property type="entry name" value="PEPTIDOGLYCAN D,D-TRANSPEPTIDASE FTSI"/>
    <property type="match status" value="1"/>
</dbReference>
<feature type="domain" description="Penicillin-binding protein dimerisation" evidence="5">
    <location>
        <begin position="48"/>
        <end position="188"/>
    </location>
</feature>
<dbReference type="InterPro" id="IPR005311">
    <property type="entry name" value="PBP_dimer"/>
</dbReference>
<dbReference type="SUPFAM" id="SSF56519">
    <property type="entry name" value="Penicillin binding protein dimerisation domain"/>
    <property type="match status" value="1"/>
</dbReference>
<dbReference type="InterPro" id="IPR050515">
    <property type="entry name" value="Beta-lactam/transpept"/>
</dbReference>
<dbReference type="CDD" id="cd06577">
    <property type="entry name" value="PASTA_pknB"/>
    <property type="match status" value="1"/>
</dbReference>
<evidence type="ECO:0000259" key="5">
    <source>
        <dbReference type="Pfam" id="PF03717"/>
    </source>
</evidence>
<dbReference type="GO" id="GO:0071555">
    <property type="term" value="P:cell wall organization"/>
    <property type="evidence" value="ECO:0007669"/>
    <property type="project" value="TreeGrafter"/>
</dbReference>
<dbReference type="RefSeq" id="WP_025412074.1">
    <property type="nucleotide sequence ID" value="NZ_CP007128.1"/>
</dbReference>
<dbReference type="InterPro" id="IPR012338">
    <property type="entry name" value="Beta-lactam/transpept-like"/>
</dbReference>
<dbReference type="PATRIC" id="fig|861299.3.peg.3123"/>
<dbReference type="Proteomes" id="UP000019151">
    <property type="component" value="Chromosome"/>
</dbReference>
<dbReference type="FunCoup" id="W0RJK1">
    <property type="interactions" value="380"/>
</dbReference>
<organism evidence="6 7">
    <name type="scientific">Gemmatirosa kalamazoonensis</name>
    <dbReference type="NCBI Taxonomy" id="861299"/>
    <lineage>
        <taxon>Bacteria</taxon>
        <taxon>Pseudomonadati</taxon>
        <taxon>Gemmatimonadota</taxon>
        <taxon>Gemmatimonadia</taxon>
        <taxon>Gemmatimonadales</taxon>
        <taxon>Gemmatimonadaceae</taxon>
        <taxon>Gemmatirosa</taxon>
    </lineage>
</organism>
<dbReference type="eggNOG" id="COG0768">
    <property type="taxonomic scope" value="Bacteria"/>
</dbReference>
<keyword evidence="3" id="KW-0472">Membrane</keyword>
<evidence type="ECO:0000259" key="4">
    <source>
        <dbReference type="Pfam" id="PF00905"/>
    </source>
</evidence>
<evidence type="ECO:0000256" key="2">
    <source>
        <dbReference type="ARBA" id="ARBA00022645"/>
    </source>
</evidence>
<evidence type="ECO:0000256" key="1">
    <source>
        <dbReference type="ARBA" id="ARBA00004370"/>
    </source>
</evidence>
<accession>W0RJK1</accession>
<dbReference type="OrthoDB" id="9789078at2"/>
<keyword evidence="7" id="KW-1185">Reference proteome</keyword>
<gene>
    <name evidence="6" type="ORF">J421_3070</name>
</gene>
<sequence length="680" mass="72299">MPIERTNVIHGALLLFAGAIVAKAAHVQIVQHGQWKARAAQLHFDDDTIPAPRGTITDASGRVLVENRELVRIRVAPRELRDRARVAATLGKAGAAKEWVRRAVDTTRKWVEVPGTFLPTDVAAITEQRGVYPQPVVQRVFSGSEGIRRVVGRVGGDGRPLDGIELALDTLLRGERGTAMMLRDGKGGALESPFARGQAARAGHAVTLTINAALQDICERALADALKTLGATGGDIVVMNPHDGDVLALASQRSDVRTTSATALSEPFEPGSTMKPLVAARLLELGRAKADEVVNTENGEYALNGRVIHDDEPRKELALRDVIRVSSNIGIVKFAQRLAPREQFEMMRDMGFGSPTGVPYPAESRGLVRPPSKWTPQSPASMAMGYEVAVTPLQLATAYAAVANGGSLLEPALVREVRDDEGNVVWRHEPRVVRRVMSPRTAATVREMLEAVVDSGTSTAADLASFTLGGKSGTARRVERGIGYAAGHYNAVFAGIFPVEDPQFVIVVKLENPQGDSYFGGKTAGPVTKGLIQAALAARDAALDRAALAPRVLPKARSAYSPKPSARDTERANTAVAPRTVTVVAAPLDLRRDSNDVDAVDQSAVRYVVRLPAPKTSRAPASPPRAVPAVQGLPLRDALYALHRAGFHVRLANGAPAGRTIPAAGSLAAAGTEVTLYRAP</sequence>
<proteinExistence type="predicted"/>
<reference evidence="6 7" key="1">
    <citation type="journal article" date="2014" name="Genome Announc.">
        <title>Genome Sequence and Methylome of Soil Bacterium Gemmatirosa kalamazoonensis KBS708T, a Member of the Rarely Cultivated Gemmatimonadetes Phylum.</title>
        <authorList>
            <person name="Debruyn J.M."/>
            <person name="Radosevich M."/>
            <person name="Wommack K.E."/>
            <person name="Polson S.W."/>
            <person name="Hauser L.J."/>
            <person name="Fawaz M.N."/>
            <person name="Korlach J."/>
            <person name="Tsai Y.C."/>
        </authorList>
    </citation>
    <scope>NUCLEOTIDE SEQUENCE [LARGE SCALE GENOMIC DNA]</scope>
    <source>
        <strain evidence="6 7">KBS708</strain>
    </source>
</reference>
<keyword evidence="2" id="KW-0645">Protease</keyword>
<dbReference type="AlphaFoldDB" id="W0RJK1"/>
<dbReference type="EMBL" id="CP007128">
    <property type="protein sequence ID" value="AHG90607.1"/>
    <property type="molecule type" value="Genomic_DNA"/>
</dbReference>
<dbReference type="GO" id="GO:0008658">
    <property type="term" value="F:penicillin binding"/>
    <property type="evidence" value="ECO:0007669"/>
    <property type="project" value="InterPro"/>
</dbReference>
<dbReference type="Gene3D" id="3.30.450.330">
    <property type="match status" value="1"/>
</dbReference>
<dbReference type="InterPro" id="IPR005543">
    <property type="entry name" value="PASTA_dom"/>
</dbReference>
<dbReference type="InParanoid" id="W0RJK1"/>
<keyword evidence="2" id="KW-0378">Hydrolase</keyword>
<evidence type="ECO:0000256" key="3">
    <source>
        <dbReference type="ARBA" id="ARBA00023136"/>
    </source>
</evidence>
<name>W0RJK1_9BACT</name>
<dbReference type="Pfam" id="PF03717">
    <property type="entry name" value="PBP_dimer"/>
    <property type="match status" value="1"/>
</dbReference>
<dbReference type="GO" id="GO:0004180">
    <property type="term" value="F:carboxypeptidase activity"/>
    <property type="evidence" value="ECO:0007669"/>
    <property type="project" value="UniProtKB-KW"/>
</dbReference>
<dbReference type="GO" id="GO:0005886">
    <property type="term" value="C:plasma membrane"/>
    <property type="evidence" value="ECO:0007669"/>
    <property type="project" value="TreeGrafter"/>
</dbReference>
<dbReference type="Pfam" id="PF00905">
    <property type="entry name" value="Transpeptidase"/>
    <property type="match status" value="1"/>
</dbReference>
<dbReference type="Gene3D" id="3.40.710.10">
    <property type="entry name" value="DD-peptidase/beta-lactamase superfamily"/>
    <property type="match status" value="1"/>
</dbReference>
<dbReference type="PANTHER" id="PTHR30627">
    <property type="entry name" value="PEPTIDOGLYCAN D,D-TRANSPEPTIDASE"/>
    <property type="match status" value="1"/>
</dbReference>
<dbReference type="InterPro" id="IPR036138">
    <property type="entry name" value="PBP_dimer_sf"/>
</dbReference>
<feature type="domain" description="Penicillin-binding protein transpeptidase" evidence="4">
    <location>
        <begin position="236"/>
        <end position="532"/>
    </location>
</feature>
<protein>
    <submittedName>
        <fullName evidence="6">Penicillin-binding protein transpeptidase</fullName>
    </submittedName>
</protein>
<keyword evidence="2" id="KW-0121">Carboxypeptidase</keyword>
<dbReference type="InterPro" id="IPR001460">
    <property type="entry name" value="PCN-bd_Tpept"/>
</dbReference>
<dbReference type="KEGG" id="gba:J421_3070"/>
<evidence type="ECO:0000313" key="6">
    <source>
        <dbReference type="EMBL" id="AHG90607.1"/>
    </source>
</evidence>
<dbReference type="SUPFAM" id="SSF56601">
    <property type="entry name" value="beta-lactamase/transpeptidase-like"/>
    <property type="match status" value="1"/>
</dbReference>
<evidence type="ECO:0000313" key="7">
    <source>
        <dbReference type="Proteomes" id="UP000019151"/>
    </source>
</evidence>
<comment type="subcellular location">
    <subcellularLocation>
        <location evidence="1">Membrane</location>
    </subcellularLocation>
</comment>
<dbReference type="STRING" id="861299.J421_3070"/>
<dbReference type="HOGENOM" id="CLU_338825_0_0_0"/>
<dbReference type="Gene3D" id="3.90.1310.10">
    <property type="entry name" value="Penicillin-binding protein 2a (Domain 2)"/>
    <property type="match status" value="1"/>
</dbReference>